<gene>
    <name evidence="1" type="ordered locus">Srot_2945</name>
</gene>
<dbReference type="STRING" id="640132.Srot_2945"/>
<protein>
    <submittedName>
        <fullName evidence="1">Uncharacterized protein</fullName>
    </submittedName>
</protein>
<dbReference type="OrthoDB" id="4424402at2"/>
<dbReference type="Pfam" id="PF20079">
    <property type="entry name" value="DUF6474"/>
    <property type="match status" value="1"/>
</dbReference>
<organism evidence="1 2">
    <name type="scientific">Segniliparus rotundus (strain ATCC BAA-972 / CDC 1076 / CIP 108378 / DSM 44985 / JCM 13578)</name>
    <dbReference type="NCBI Taxonomy" id="640132"/>
    <lineage>
        <taxon>Bacteria</taxon>
        <taxon>Bacillati</taxon>
        <taxon>Actinomycetota</taxon>
        <taxon>Actinomycetes</taxon>
        <taxon>Mycobacteriales</taxon>
        <taxon>Segniliparaceae</taxon>
        <taxon>Segniliparus</taxon>
    </lineage>
</organism>
<dbReference type="HOGENOM" id="CLU_1293572_0_0_11"/>
<dbReference type="EMBL" id="CP001958">
    <property type="protein sequence ID" value="ADG99374.1"/>
    <property type="molecule type" value="Genomic_DNA"/>
</dbReference>
<accession>D6ZDW7</accession>
<dbReference type="KEGG" id="srt:Srot_2945"/>
<keyword evidence="2" id="KW-1185">Reference proteome</keyword>
<sequence length="213" mass="23398">MAVFGDKRKRAANRAKSRAERVERLLASALSAVGEDAEASKKLAKLRAKTSKRHDQAAVRLAELELAKAREGRLLSTKKVKRALSVARLLAPVAVPLAYRAATGARSLYDNYQSAKANRLASPQPSRADRLAALSERIELTRSDTAALVARASDDTALAQFQAHAERRLKELAEAVATARRLSAPRRVSAQRNIVRELDELDTKLLEFRNVPL</sequence>
<dbReference type="AlphaFoldDB" id="D6ZDW7"/>
<evidence type="ECO:0000313" key="1">
    <source>
        <dbReference type="EMBL" id="ADG99374.1"/>
    </source>
</evidence>
<dbReference type="RefSeq" id="WP_013139821.1">
    <property type="nucleotide sequence ID" value="NC_014168.1"/>
</dbReference>
<evidence type="ECO:0000313" key="2">
    <source>
        <dbReference type="Proteomes" id="UP000002247"/>
    </source>
</evidence>
<name>D6ZDW7_SEGRD</name>
<reference evidence="1 2" key="1">
    <citation type="journal article" date="2010" name="Stand. Genomic Sci.">
        <title>Complete genome sequence of Segniliparus rotundus type strain (CDC 1076).</title>
        <authorList>
            <person name="Sikorski J."/>
            <person name="Lapidus A."/>
            <person name="Copeland A."/>
            <person name="Misra M."/>
            <person name="Glavina Del Rio T."/>
            <person name="Nolan M."/>
            <person name="Lucas S."/>
            <person name="Chen F."/>
            <person name="Tice H."/>
            <person name="Cheng J.F."/>
            <person name="Jando M."/>
            <person name="Schneider S."/>
            <person name="Bruce D."/>
            <person name="Goodwin L."/>
            <person name="Pitluck S."/>
            <person name="Liolios K."/>
            <person name="Mikhailova N."/>
            <person name="Pati A."/>
            <person name="Ivanova N."/>
            <person name="Mavromatis K."/>
            <person name="Chen A."/>
            <person name="Palaniappan K."/>
            <person name="Chertkov O."/>
            <person name="Land M."/>
            <person name="Hauser L."/>
            <person name="Chang Y.J."/>
            <person name="Jeffries C.D."/>
            <person name="Brettin T."/>
            <person name="Detter J.C."/>
            <person name="Han C."/>
            <person name="Rohde M."/>
            <person name="Goker M."/>
            <person name="Bristow J."/>
            <person name="Eisen J.A."/>
            <person name="Markowitz V."/>
            <person name="Hugenholtz P."/>
            <person name="Kyrpides N.C."/>
            <person name="Klenk H.P."/>
        </authorList>
    </citation>
    <scope>NUCLEOTIDE SEQUENCE [LARGE SCALE GENOMIC DNA]</scope>
    <source>
        <strain evidence="2">ATCC BAA-972 / CDC 1076 / CIP 108378 / DSM 44985 / JCM 13578</strain>
    </source>
</reference>
<dbReference type="Proteomes" id="UP000002247">
    <property type="component" value="Chromosome"/>
</dbReference>
<dbReference type="InterPro" id="IPR045522">
    <property type="entry name" value="DUF6474"/>
</dbReference>
<proteinExistence type="predicted"/>